<dbReference type="PANTHER" id="PTHR46124">
    <property type="entry name" value="D-AMINOACYL-TRNA DEACYLASE"/>
    <property type="match status" value="1"/>
</dbReference>
<feature type="binding site" evidence="4">
    <location>
        <position position="131"/>
    </location>
    <ligand>
        <name>a divalent metal cation</name>
        <dbReference type="ChEBI" id="CHEBI:60240"/>
        <label>2</label>
    </ligand>
</feature>
<evidence type="ECO:0000256" key="2">
    <source>
        <dbReference type="ARBA" id="ARBA00022723"/>
    </source>
</evidence>
<dbReference type="PANTHER" id="PTHR46124:SF4">
    <property type="entry name" value="HYDROLASE TATD"/>
    <property type="match status" value="1"/>
</dbReference>
<dbReference type="AlphaFoldDB" id="A0A9D1XB45"/>
<gene>
    <name evidence="5" type="ORF">H9977_12260</name>
</gene>
<reference evidence="5" key="2">
    <citation type="submission" date="2021-04" db="EMBL/GenBank/DDBJ databases">
        <authorList>
            <person name="Gilroy R."/>
        </authorList>
    </citation>
    <scope>NUCLEOTIDE SEQUENCE</scope>
    <source>
        <strain evidence="5">ChiGjej6B6-14162</strain>
    </source>
</reference>
<dbReference type="InterPro" id="IPR032466">
    <property type="entry name" value="Metal_Hydrolase"/>
</dbReference>
<dbReference type="CDD" id="cd01310">
    <property type="entry name" value="TatD_DNAse"/>
    <property type="match status" value="1"/>
</dbReference>
<reference evidence="5" key="1">
    <citation type="journal article" date="2021" name="PeerJ">
        <title>Extensive microbial diversity within the chicken gut microbiome revealed by metagenomics and culture.</title>
        <authorList>
            <person name="Gilroy R."/>
            <person name="Ravi A."/>
            <person name="Getino M."/>
            <person name="Pursley I."/>
            <person name="Horton D.L."/>
            <person name="Alikhan N.F."/>
            <person name="Baker D."/>
            <person name="Gharbi K."/>
            <person name="Hall N."/>
            <person name="Watson M."/>
            <person name="Adriaenssens E.M."/>
            <person name="Foster-Nyarko E."/>
            <person name="Jarju S."/>
            <person name="Secka A."/>
            <person name="Antonio M."/>
            <person name="Oren A."/>
            <person name="Chaudhuri R.R."/>
            <person name="La Ragione R."/>
            <person name="Hildebrand F."/>
            <person name="Pallen M.J."/>
        </authorList>
    </citation>
    <scope>NUCLEOTIDE SEQUENCE</scope>
    <source>
        <strain evidence="5">ChiGjej6B6-14162</strain>
    </source>
</reference>
<name>A0A9D1XB45_9BACT</name>
<dbReference type="GO" id="GO:0016788">
    <property type="term" value="F:hydrolase activity, acting on ester bonds"/>
    <property type="evidence" value="ECO:0007669"/>
    <property type="project" value="InterPro"/>
</dbReference>
<dbReference type="InterPro" id="IPR001130">
    <property type="entry name" value="TatD-like"/>
</dbReference>
<proteinExistence type="inferred from homology"/>
<evidence type="ECO:0000256" key="4">
    <source>
        <dbReference type="PIRSR" id="PIRSR005902-1"/>
    </source>
</evidence>
<dbReference type="Pfam" id="PF01026">
    <property type="entry name" value="TatD_DNase"/>
    <property type="match status" value="1"/>
</dbReference>
<keyword evidence="2 4" id="KW-0479">Metal-binding</keyword>
<dbReference type="InterPro" id="IPR015991">
    <property type="entry name" value="TatD/YcfH-like"/>
</dbReference>
<feature type="binding site" evidence="4">
    <location>
        <position position="10"/>
    </location>
    <ligand>
        <name>a divalent metal cation</name>
        <dbReference type="ChEBI" id="CHEBI:60240"/>
        <label>1</label>
    </ligand>
</feature>
<dbReference type="FunFam" id="3.20.20.140:FF:000005">
    <property type="entry name" value="TatD family hydrolase"/>
    <property type="match status" value="1"/>
</dbReference>
<dbReference type="GO" id="GO:0004536">
    <property type="term" value="F:DNA nuclease activity"/>
    <property type="evidence" value="ECO:0007669"/>
    <property type="project" value="InterPro"/>
</dbReference>
<protein>
    <submittedName>
        <fullName evidence="5">TatD family hydrolase</fullName>
    </submittedName>
</protein>
<keyword evidence="3 5" id="KW-0378">Hydrolase</keyword>
<dbReference type="PIRSF" id="PIRSF005902">
    <property type="entry name" value="DNase_TatD"/>
    <property type="match status" value="1"/>
</dbReference>
<dbReference type="SUPFAM" id="SSF51556">
    <property type="entry name" value="Metallo-dependent hydrolases"/>
    <property type="match status" value="1"/>
</dbReference>
<dbReference type="EMBL" id="DXEL01000084">
    <property type="protein sequence ID" value="HIX75787.1"/>
    <property type="molecule type" value="Genomic_DNA"/>
</dbReference>
<evidence type="ECO:0000256" key="1">
    <source>
        <dbReference type="ARBA" id="ARBA00009275"/>
    </source>
</evidence>
<sequence>MVGLIDTHCHLYLEEYDDDRQKLVDEARASGIDTLLMPNVDLETVDRLFSLCDECPDFVYPMMGLHPTSVGPDYVEALGKIERLLPVRSYCAVGEIGIDLYWDQTYKREQIEVFEEQLRWSADLGLPVAIHGREAFPYIMESIYKVGPEKLSGVFHCFGGTVEELAEITRLERFKIGINGIVTFKKSTLPEVLRSATIDQVVLETDAPYLSPVPYRGKRNEPAYIWRTAEKVAEIFQVSLEDCVKSTRVNALEVFNSINRNR</sequence>
<dbReference type="Proteomes" id="UP000886740">
    <property type="component" value="Unassembled WGS sequence"/>
</dbReference>
<evidence type="ECO:0000256" key="3">
    <source>
        <dbReference type="ARBA" id="ARBA00022801"/>
    </source>
</evidence>
<accession>A0A9D1XB45</accession>
<feature type="binding site" evidence="4">
    <location>
        <position position="95"/>
    </location>
    <ligand>
        <name>a divalent metal cation</name>
        <dbReference type="ChEBI" id="CHEBI:60240"/>
        <label>1</label>
    </ligand>
</feature>
<dbReference type="GO" id="GO:0046872">
    <property type="term" value="F:metal ion binding"/>
    <property type="evidence" value="ECO:0007669"/>
    <property type="project" value="UniProtKB-KW"/>
</dbReference>
<evidence type="ECO:0000313" key="6">
    <source>
        <dbReference type="Proteomes" id="UP000886740"/>
    </source>
</evidence>
<comment type="caution">
    <text evidence="5">The sequence shown here is derived from an EMBL/GenBank/DDBJ whole genome shotgun (WGS) entry which is preliminary data.</text>
</comment>
<evidence type="ECO:0000313" key="5">
    <source>
        <dbReference type="EMBL" id="HIX75787.1"/>
    </source>
</evidence>
<dbReference type="NCBIfam" id="TIGR00010">
    <property type="entry name" value="YchF/TatD family DNA exonuclease"/>
    <property type="match status" value="1"/>
</dbReference>
<dbReference type="GO" id="GO:0005829">
    <property type="term" value="C:cytosol"/>
    <property type="evidence" value="ECO:0007669"/>
    <property type="project" value="TreeGrafter"/>
</dbReference>
<comment type="similarity">
    <text evidence="1">Belongs to the metallo-dependent hydrolases superfamily. TatD-type hydrolase family.</text>
</comment>
<feature type="binding site" evidence="4">
    <location>
        <position position="156"/>
    </location>
    <ligand>
        <name>a divalent metal cation</name>
        <dbReference type="ChEBI" id="CHEBI:60240"/>
        <label>2</label>
    </ligand>
</feature>
<feature type="binding site" evidence="4">
    <location>
        <position position="206"/>
    </location>
    <ligand>
        <name>a divalent metal cation</name>
        <dbReference type="ChEBI" id="CHEBI:60240"/>
        <label>1</label>
    </ligand>
</feature>
<feature type="binding site" evidence="4">
    <location>
        <position position="8"/>
    </location>
    <ligand>
        <name>a divalent metal cation</name>
        <dbReference type="ChEBI" id="CHEBI:60240"/>
        <label>1</label>
    </ligand>
</feature>
<dbReference type="Gene3D" id="3.20.20.140">
    <property type="entry name" value="Metal-dependent hydrolases"/>
    <property type="match status" value="1"/>
</dbReference>
<organism evidence="5 6">
    <name type="scientific">Candidatus Parabacteroides intestinipullorum</name>
    <dbReference type="NCBI Taxonomy" id="2838723"/>
    <lineage>
        <taxon>Bacteria</taxon>
        <taxon>Pseudomonadati</taxon>
        <taxon>Bacteroidota</taxon>
        <taxon>Bacteroidia</taxon>
        <taxon>Bacteroidales</taxon>
        <taxon>Tannerellaceae</taxon>
        <taxon>Parabacteroides</taxon>
    </lineage>
</organism>